<dbReference type="EMBL" id="WUBL01000056">
    <property type="protein sequence ID" value="KAF2968144.1"/>
    <property type="molecule type" value="Genomic_DNA"/>
</dbReference>
<dbReference type="Proteomes" id="UP000481858">
    <property type="component" value="Unassembled WGS sequence"/>
</dbReference>
<organism evidence="2 3">
    <name type="scientific">Xylaria multiplex</name>
    <dbReference type="NCBI Taxonomy" id="323545"/>
    <lineage>
        <taxon>Eukaryota</taxon>
        <taxon>Fungi</taxon>
        <taxon>Dikarya</taxon>
        <taxon>Ascomycota</taxon>
        <taxon>Pezizomycotina</taxon>
        <taxon>Sordariomycetes</taxon>
        <taxon>Xylariomycetidae</taxon>
        <taxon>Xylariales</taxon>
        <taxon>Xylariaceae</taxon>
        <taxon>Xylaria</taxon>
    </lineage>
</organism>
<sequence length="696" mass="77171">MEGKENTAGGVDRPDERFPLKEDGFVACVRQNCDQQQLQQLSIATTSGDTLIIVRFPAGDSSDCKGNKWETKVFLMKSGQLLATGSSVFIKRLSPEVQAQTRRRLKGEYQSYKYVLDLTPQMEGENSASEVAELSLSRGVRDWWYSHYTLDVSKQLVYGHDDNCIDHLSALVSEDIVSEGKNTLSVPRSVSNVRNAWRKNILDYCPIRHRVAILRLLEAISSGNLCLNSAPRIATMAVIAKHFDCVKVVKSHILTWLSEKPNQNFIEINPEDALKYGWMLELPTIVRTAFVVLVVERAIEVLDGQKVGIGIHNKGPQSIFGRPRGSITDEQQNCIEHAAHKLVQRTEELWDRLLSDKVHKYLSITTWPRNGKYERELRAHIHGIIRYAASTKDVEFNQTIMENDRNRALYVAANDLVPMKEIYADLSPTQRLLTTCFWRSLSNFASERSPPEPPFSEASSEFSTGAVCRQFVAGIYSISSTWSWLNVEVDIDRTGPLVLGLSDEEFTFLPTWAGGQDDGTGRVYQADIPDALDKVPIGPGPSFCTGETIPDDRSTTVGGDTVSTGDRTVTMTNGYSIEAVFSQTNGTAHEDAEGATLIAATDGLSLTIEFPRSPTVTPDLQEDPAGLTPVVSESGFDWMVDGSERQDLGDLDNSDVDTDAPDDTDDNDASTNGAGYIENANYPNKKRPFDQYTATM</sequence>
<feature type="region of interest" description="Disordered" evidence="1">
    <location>
        <begin position="643"/>
        <end position="696"/>
    </location>
</feature>
<evidence type="ECO:0000313" key="2">
    <source>
        <dbReference type="EMBL" id="KAF2968144.1"/>
    </source>
</evidence>
<protein>
    <submittedName>
        <fullName evidence="2">Uncharacterized protein</fullName>
    </submittedName>
</protein>
<keyword evidence="3" id="KW-1185">Reference proteome</keyword>
<evidence type="ECO:0000256" key="1">
    <source>
        <dbReference type="SAM" id="MobiDB-lite"/>
    </source>
</evidence>
<dbReference type="InParanoid" id="A0A7C8IUC9"/>
<gene>
    <name evidence="2" type="ORF">GQX73_g5405</name>
</gene>
<comment type="caution">
    <text evidence="2">The sequence shown here is derived from an EMBL/GenBank/DDBJ whole genome shotgun (WGS) entry which is preliminary data.</text>
</comment>
<evidence type="ECO:0000313" key="3">
    <source>
        <dbReference type="Proteomes" id="UP000481858"/>
    </source>
</evidence>
<name>A0A7C8IUC9_9PEZI</name>
<feature type="compositionally biased region" description="Acidic residues" evidence="1">
    <location>
        <begin position="649"/>
        <end position="668"/>
    </location>
</feature>
<dbReference type="OrthoDB" id="5371510at2759"/>
<dbReference type="AlphaFoldDB" id="A0A7C8IUC9"/>
<reference evidence="2 3" key="1">
    <citation type="submission" date="2019-12" db="EMBL/GenBank/DDBJ databases">
        <title>Draft genome sequence of the ascomycete Xylaria multiplex DSM 110363.</title>
        <authorList>
            <person name="Buettner E."/>
            <person name="Kellner H."/>
        </authorList>
    </citation>
    <scope>NUCLEOTIDE SEQUENCE [LARGE SCALE GENOMIC DNA]</scope>
    <source>
        <strain evidence="2 3">DSM 110363</strain>
    </source>
</reference>
<accession>A0A7C8IUC9</accession>
<proteinExistence type="predicted"/>